<evidence type="ECO:0000313" key="4">
    <source>
        <dbReference type="Proteomes" id="UP000282076"/>
    </source>
</evidence>
<evidence type="ECO:0000313" key="3">
    <source>
        <dbReference type="EMBL" id="RKP53862.1"/>
    </source>
</evidence>
<dbReference type="InterPro" id="IPR036514">
    <property type="entry name" value="SGNH_hydro_sf"/>
</dbReference>
<dbReference type="SUPFAM" id="SSF49785">
    <property type="entry name" value="Galactose-binding domain-like"/>
    <property type="match status" value="3"/>
</dbReference>
<accession>A0A494Y0I2</accession>
<evidence type="ECO:0000256" key="1">
    <source>
        <dbReference type="SAM" id="SignalP"/>
    </source>
</evidence>
<dbReference type="InterPro" id="IPR051532">
    <property type="entry name" value="Ester_Hydrolysis_Enzymes"/>
</dbReference>
<dbReference type="GO" id="GO:0004622">
    <property type="term" value="F:phosphatidylcholine lysophospholipase activity"/>
    <property type="evidence" value="ECO:0007669"/>
    <property type="project" value="TreeGrafter"/>
</dbReference>
<dbReference type="InterPro" id="IPR000421">
    <property type="entry name" value="FA58C"/>
</dbReference>
<dbReference type="EMBL" id="RBZM01000005">
    <property type="protein sequence ID" value="RKP53862.1"/>
    <property type="molecule type" value="Genomic_DNA"/>
</dbReference>
<dbReference type="InterPro" id="IPR008979">
    <property type="entry name" value="Galactose-bd-like_sf"/>
</dbReference>
<dbReference type="SUPFAM" id="SSF52266">
    <property type="entry name" value="SGNH hydrolase"/>
    <property type="match status" value="1"/>
</dbReference>
<dbReference type="Gene3D" id="3.40.50.1110">
    <property type="entry name" value="SGNH hydrolase"/>
    <property type="match status" value="1"/>
</dbReference>
<dbReference type="PANTHER" id="PTHR30383">
    <property type="entry name" value="THIOESTERASE 1/PROTEASE 1/LYSOPHOSPHOLIPASE L1"/>
    <property type="match status" value="1"/>
</dbReference>
<evidence type="ECO:0000259" key="2">
    <source>
        <dbReference type="PROSITE" id="PS50022"/>
    </source>
</evidence>
<dbReference type="AlphaFoldDB" id="A0A494Y0I2"/>
<dbReference type="OrthoDB" id="8727830at2"/>
<dbReference type="Pfam" id="PF13472">
    <property type="entry name" value="Lipase_GDSL_2"/>
    <property type="match status" value="1"/>
</dbReference>
<gene>
    <name evidence="3" type="ORF">D7Z26_10715</name>
</gene>
<dbReference type="Gene3D" id="2.60.120.260">
    <property type="entry name" value="Galactose-binding domain-like"/>
    <property type="match status" value="3"/>
</dbReference>
<keyword evidence="4" id="KW-1185">Reference proteome</keyword>
<dbReference type="InterPro" id="IPR013830">
    <property type="entry name" value="SGNH_hydro"/>
</dbReference>
<comment type="caution">
    <text evidence="3">The sequence shown here is derived from an EMBL/GenBank/DDBJ whole genome shotgun (WGS) entry which is preliminary data.</text>
</comment>
<organism evidence="3 4">
    <name type="scientific">Cohnella endophytica</name>
    <dbReference type="NCBI Taxonomy" id="2419778"/>
    <lineage>
        <taxon>Bacteria</taxon>
        <taxon>Bacillati</taxon>
        <taxon>Bacillota</taxon>
        <taxon>Bacilli</taxon>
        <taxon>Bacillales</taxon>
        <taxon>Paenibacillaceae</taxon>
        <taxon>Cohnella</taxon>
    </lineage>
</organism>
<protein>
    <recommendedName>
        <fullName evidence="2">F5/8 type C domain-containing protein</fullName>
    </recommendedName>
</protein>
<feature type="chain" id="PRO_5039181758" description="F5/8 type C domain-containing protein" evidence="1">
    <location>
        <begin position="22"/>
        <end position="699"/>
    </location>
</feature>
<dbReference type="PROSITE" id="PS50022">
    <property type="entry name" value="FA58C_3"/>
    <property type="match status" value="1"/>
</dbReference>
<dbReference type="Proteomes" id="UP000282076">
    <property type="component" value="Unassembled WGS sequence"/>
</dbReference>
<dbReference type="PANTHER" id="PTHR30383:SF5">
    <property type="entry name" value="SGNH HYDROLASE-TYPE ESTERASE DOMAIN-CONTAINING PROTEIN"/>
    <property type="match status" value="1"/>
</dbReference>
<feature type="signal peptide" evidence="1">
    <location>
        <begin position="1"/>
        <end position="21"/>
    </location>
</feature>
<proteinExistence type="predicted"/>
<keyword evidence="1" id="KW-0732">Signal</keyword>
<name>A0A494Y0I2_9BACL</name>
<sequence length="699" mass="73703">MRKMLYMLLTALLFVSASLWARGSERVHAASPIKVAAVGDSITAGAGVSNPSTQSYPARLQTLLGAGYEVRNYGVSGTTMLKYGDSPYWNTQAYSDSSNWNPDIVVIQLGTNDTKSWNWQAHGSEFVADTKALIDHYRQLPSHPTVYLNLSPYVYGANAYGIDSAVMQNQVVPKQLQAASEMSPAVPVIHVNEATQNMQLYFPDAVHPNERGAAVIAETVRQSIGPAQPIPAGMLDRSGWTATASASNGIENPGKALDDLLSTRWSSGTAQTSGMWFVVDMKGQKTFNQVVLDNADLSAGDYPIQYQLYLSNDGSNWGTAVASGAGAQTATTINLAQSTARYIKVTQIGSGPAWWSIQDFRVLLSNGSTQPPVSTAIWFQNFEAGTGFSAGTGATVASDPSSANTGGAKSVKLTVSASGEPGTASNSVKITPQTGGSVDATGQSLLNFFIKDTQGANTIRVTIVDSANATWNGWTTSSSVQNQWTKISLPLGSVTGINKAAIKEIRIGEWNSGVYYVDDLYFAGAASDPVPAFSQQPPVSTAIWFQNFEAGTGFSAGTGATVASDPSSANTGGAKSVKLTVSASGDPGTTSNSVKITPQAGGSVDATGQSLLNFFIKDTQGSNTIRVTIVDSANATWNGWTTSSSVQNQWTKISLPLGSVTGINKAAIKEIRIGEWNTGVYYVDDLYFASSTTDPIPSF</sequence>
<dbReference type="Pfam" id="PF00754">
    <property type="entry name" value="F5_F8_type_C"/>
    <property type="match status" value="1"/>
</dbReference>
<feature type="domain" description="F5/8 type C" evidence="2">
    <location>
        <begin position="223"/>
        <end position="367"/>
    </location>
</feature>
<reference evidence="3 4" key="1">
    <citation type="submission" date="2018-10" db="EMBL/GenBank/DDBJ databases">
        <title>Cohnella sp. M2MS4P-1, whole genome shotgun sequence.</title>
        <authorList>
            <person name="Tuo L."/>
        </authorList>
    </citation>
    <scope>NUCLEOTIDE SEQUENCE [LARGE SCALE GENOMIC DNA]</scope>
    <source>
        <strain evidence="3 4">M2MS4P-1</strain>
    </source>
</reference>